<reference evidence="3" key="1">
    <citation type="submission" date="2019-09" db="EMBL/GenBank/DDBJ databases">
        <title>In-depth cultivation of the pig gut microbiome towards novel bacterial diversity and tailored functional studies.</title>
        <authorList>
            <person name="Wylensek D."/>
            <person name="Hitch T.C.A."/>
            <person name="Clavel T."/>
        </authorList>
    </citation>
    <scope>NUCLEOTIDE SEQUENCE</scope>
    <source>
        <strain evidence="3">RF-744-FAT-WT-3</strain>
    </source>
</reference>
<accession>A0A6A8MCL9</accession>
<dbReference type="GO" id="GO:0003824">
    <property type="term" value="F:catalytic activity"/>
    <property type="evidence" value="ECO:0007669"/>
    <property type="project" value="InterPro"/>
</dbReference>
<organism evidence="3">
    <name type="scientific">Baileyella intestinalis</name>
    <dbReference type="NCBI Taxonomy" id="2606709"/>
    <lineage>
        <taxon>Bacteria</taxon>
        <taxon>Bacillati</taxon>
        <taxon>Bacillota</taxon>
        <taxon>Clostridia</taxon>
        <taxon>Peptostreptococcales</taxon>
        <taxon>Anaerovoracaceae</taxon>
        <taxon>Baileyella</taxon>
    </lineage>
</organism>
<dbReference type="AlphaFoldDB" id="A0A6A8MCL9"/>
<keyword evidence="1" id="KW-0315">Glutamine amidotransferase</keyword>
<evidence type="ECO:0000256" key="1">
    <source>
        <dbReference type="ARBA" id="ARBA00022962"/>
    </source>
</evidence>
<comment type="caution">
    <text evidence="3">The sequence shown here is derived from an EMBL/GenBank/DDBJ whole genome shotgun (WGS) entry which is preliminary data.</text>
</comment>
<evidence type="ECO:0000313" key="3">
    <source>
        <dbReference type="EMBL" id="MST69206.1"/>
    </source>
</evidence>
<dbReference type="InterPro" id="IPR011698">
    <property type="entry name" value="GATase_3"/>
</dbReference>
<dbReference type="Pfam" id="PF07685">
    <property type="entry name" value="GATase_3"/>
    <property type="match status" value="1"/>
</dbReference>
<sequence length="255" mass="29114">MIVESLYPEVANLYGEQANVRYLKQSCNCTVIETSLNEKPAFLSGRKVDLVYLGTLTERGQELVVERLKPFRDDLVNAIEKGQRFLVTGNALEVFGSGITDLDTELMEDGASTFTECLDIFHFHTERRMLHRFNSLYHGRFVCSGEGEKSGIETDIVGFKSQFTQSYWDEKPEPLFSNVRGEGFGTENSGEGIWYRNFMATYIIGPLLVVNPPFTKWLMGECGVWAPRLAMEDASMDAYRQRLREYSEPDRGFVY</sequence>
<evidence type="ECO:0000259" key="2">
    <source>
        <dbReference type="Pfam" id="PF07685"/>
    </source>
</evidence>
<proteinExistence type="predicted"/>
<name>A0A6A8MCL9_9FIRM</name>
<gene>
    <name evidence="3" type="ORF">FYJ66_06320</name>
</gene>
<feature type="domain" description="CobB/CobQ-like glutamine amidotransferase" evidence="2">
    <location>
        <begin position="6"/>
        <end position="206"/>
    </location>
</feature>
<dbReference type="EMBL" id="VUNB01000004">
    <property type="protein sequence ID" value="MST69206.1"/>
    <property type="molecule type" value="Genomic_DNA"/>
</dbReference>
<protein>
    <recommendedName>
        <fullName evidence="2">CobB/CobQ-like glutamine amidotransferase domain-containing protein</fullName>
    </recommendedName>
</protein>
<dbReference type="RefSeq" id="WP_154572668.1">
    <property type="nucleotide sequence ID" value="NZ_VUNB01000004.1"/>
</dbReference>